<feature type="domain" description="RRM" evidence="5">
    <location>
        <begin position="514"/>
        <end position="591"/>
    </location>
</feature>
<evidence type="ECO:0000256" key="2">
    <source>
        <dbReference type="ARBA" id="ARBA00022884"/>
    </source>
</evidence>
<dbReference type="SMART" id="SM00360">
    <property type="entry name" value="RRM"/>
    <property type="match status" value="4"/>
</dbReference>
<dbReference type="PANTHER" id="PTHR13976">
    <property type="entry name" value="HETEROGENEOUS NUCLEAR RIBONUCLEOPROTEIN-RELATED"/>
    <property type="match status" value="1"/>
</dbReference>
<organism evidence="6 7">
    <name type="scientific">Poecilia formosa</name>
    <name type="common">Amazon molly</name>
    <name type="synonym">Limia formosa</name>
    <dbReference type="NCBI Taxonomy" id="48698"/>
    <lineage>
        <taxon>Eukaryota</taxon>
        <taxon>Metazoa</taxon>
        <taxon>Chordata</taxon>
        <taxon>Craniata</taxon>
        <taxon>Vertebrata</taxon>
        <taxon>Euteleostomi</taxon>
        <taxon>Actinopterygii</taxon>
        <taxon>Neopterygii</taxon>
        <taxon>Teleostei</taxon>
        <taxon>Neoteleostei</taxon>
        <taxon>Acanthomorphata</taxon>
        <taxon>Ovalentaria</taxon>
        <taxon>Atherinomorphae</taxon>
        <taxon>Cyprinodontiformes</taxon>
        <taxon>Poeciliidae</taxon>
        <taxon>Poeciliinae</taxon>
        <taxon>Poecilia</taxon>
    </lineage>
</organism>
<keyword evidence="1" id="KW-0677">Repeat</keyword>
<dbReference type="Pfam" id="PF00076">
    <property type="entry name" value="RRM_1"/>
    <property type="match status" value="2"/>
</dbReference>
<reference evidence="6" key="3">
    <citation type="submission" date="2025-09" db="UniProtKB">
        <authorList>
            <consortium name="Ensembl"/>
        </authorList>
    </citation>
    <scope>IDENTIFICATION</scope>
</reference>
<dbReference type="GO" id="GO:0003723">
    <property type="term" value="F:RNA binding"/>
    <property type="evidence" value="ECO:0007669"/>
    <property type="project" value="UniProtKB-UniRule"/>
</dbReference>
<protein>
    <submittedName>
        <fullName evidence="6">RNA binding motif protein 12Ba</fullName>
    </submittedName>
</protein>
<name>A0A087YHL8_POEFO</name>
<evidence type="ECO:0000256" key="4">
    <source>
        <dbReference type="SAM" id="MobiDB-lite"/>
    </source>
</evidence>
<sequence length="600" mass="67210">MSTILRLEGLDVKAGTEDIRTFFQSLDIPDGGVYIMGGHLGEAFISFTTVSDAQAALLRSGNLLKGSMVTLHISSMEEIEWKLEESLNSKKTSLTVRKPHPRSAENEMSRRHKDKNGDVKSKSSSHDVYMAKVKPKSGPRDINILKPKSRLHEDNMTTMKQKSRPHANMTMKPKSRLHDVNKIKVKPKSRLHGDSTSISSSAAFPLDPDPADLPASNAQHFQLSPTNMPASNAQPLDADSFLLGVCTVLKRLQSTQTMVPMFEFPHVDSTTSSEAVRNPEHTLDLRPGYARLFGLPASVTKEDICKFFKGLRVEDVIVNVELGISRGCLVKFADMQNASDALGFNQQLLGSVHVEVRGADEKLWLRALQECSKAFDDRSKWKHERSPTEKAHYERRSVTSLKRPSEYTVMVRNLPKNMTKTDIKELFRCPNLPHKNVLHLLDETSNITDTAFLSFNCTEDFDYAINLSGCHGGSGAIEVKSISKELIFRKSEPVQEPVQTDAPQRESLNETGQRYIFIRNMPATVKKSQIRSLFCKFSLSLDDIILIHDSEGYGSGEAVVKFESEQQVTQAQRLHGEEFLGSKVILTPINEKQMKKILMN</sequence>
<dbReference type="OMA" id="GLNHGCL"/>
<dbReference type="Proteomes" id="UP000028760">
    <property type="component" value="Unassembled WGS sequence"/>
</dbReference>
<dbReference type="Ensembl" id="ENSPFOT00000017543.2">
    <property type="protein sequence ID" value="ENSPFOP00000017521.2"/>
    <property type="gene ID" value="ENSPFOG00000017451.2"/>
</dbReference>
<reference evidence="7" key="1">
    <citation type="submission" date="2013-10" db="EMBL/GenBank/DDBJ databases">
        <authorList>
            <person name="Schartl M."/>
            <person name="Warren W."/>
        </authorList>
    </citation>
    <scope>NUCLEOTIDE SEQUENCE [LARGE SCALE GENOMIC DNA]</scope>
    <source>
        <strain evidence="7">female</strain>
    </source>
</reference>
<dbReference type="eggNOG" id="KOG4307">
    <property type="taxonomic scope" value="Eukaryota"/>
</dbReference>
<evidence type="ECO:0000313" key="7">
    <source>
        <dbReference type="Proteomes" id="UP000028760"/>
    </source>
</evidence>
<dbReference type="Gene3D" id="3.30.70.330">
    <property type="match status" value="4"/>
</dbReference>
<proteinExistence type="predicted"/>
<dbReference type="SUPFAM" id="SSF54928">
    <property type="entry name" value="RNA-binding domain, RBD"/>
    <property type="match status" value="4"/>
</dbReference>
<dbReference type="EMBL" id="AYCK01006480">
    <property type="status" value="NOT_ANNOTATED_CDS"/>
    <property type="molecule type" value="Genomic_DNA"/>
</dbReference>
<dbReference type="GeneTree" id="ENSGT00940000158322"/>
<dbReference type="PROSITE" id="PS50102">
    <property type="entry name" value="RRM"/>
    <property type="match status" value="2"/>
</dbReference>
<reference evidence="6" key="2">
    <citation type="submission" date="2025-08" db="UniProtKB">
        <authorList>
            <consortium name="Ensembl"/>
        </authorList>
    </citation>
    <scope>IDENTIFICATION</scope>
</reference>
<evidence type="ECO:0000256" key="3">
    <source>
        <dbReference type="PROSITE-ProRule" id="PRU00176"/>
    </source>
</evidence>
<accession>A0A087YHL8</accession>
<dbReference type="InterPro" id="IPR000504">
    <property type="entry name" value="RRM_dom"/>
</dbReference>
<keyword evidence="7" id="KW-1185">Reference proteome</keyword>
<evidence type="ECO:0000313" key="6">
    <source>
        <dbReference type="Ensembl" id="ENSPFOP00000017521.2"/>
    </source>
</evidence>
<feature type="domain" description="RRM" evidence="5">
    <location>
        <begin position="407"/>
        <end position="493"/>
    </location>
</feature>
<keyword evidence="2 3" id="KW-0694">RNA-binding</keyword>
<dbReference type="STRING" id="48698.ENSPFOP00000017521"/>
<feature type="compositionally biased region" description="Basic and acidic residues" evidence="4">
    <location>
        <begin position="102"/>
        <end position="125"/>
    </location>
</feature>
<dbReference type="AlphaFoldDB" id="A0A087YHL8"/>
<dbReference type="InterPro" id="IPR012677">
    <property type="entry name" value="Nucleotide-bd_a/b_plait_sf"/>
</dbReference>
<dbReference type="InterPro" id="IPR050666">
    <property type="entry name" value="ESRP"/>
</dbReference>
<evidence type="ECO:0000259" key="5">
    <source>
        <dbReference type="PROSITE" id="PS50102"/>
    </source>
</evidence>
<evidence type="ECO:0000256" key="1">
    <source>
        <dbReference type="ARBA" id="ARBA00022737"/>
    </source>
</evidence>
<feature type="region of interest" description="Disordered" evidence="4">
    <location>
        <begin position="90"/>
        <end position="128"/>
    </location>
</feature>
<dbReference type="InterPro" id="IPR035979">
    <property type="entry name" value="RBD_domain_sf"/>
</dbReference>